<organism evidence="13 14">
    <name type="scientific">Thermoflavimicrobium daqui</name>
    <dbReference type="NCBI Taxonomy" id="2137476"/>
    <lineage>
        <taxon>Bacteria</taxon>
        <taxon>Bacillati</taxon>
        <taxon>Bacillota</taxon>
        <taxon>Bacilli</taxon>
        <taxon>Bacillales</taxon>
        <taxon>Thermoactinomycetaceae</taxon>
        <taxon>Thermoflavimicrobium</taxon>
    </lineage>
</organism>
<keyword evidence="7" id="KW-0560">Oxidoreductase</keyword>
<dbReference type="InterPro" id="IPR003099">
    <property type="entry name" value="Prephen_DH"/>
</dbReference>
<reference evidence="13 14" key="2">
    <citation type="submission" date="2018-06" db="EMBL/GenBank/DDBJ databases">
        <authorList>
            <person name="Zhirakovskaya E."/>
        </authorList>
    </citation>
    <scope>NUCLEOTIDE SEQUENCE [LARGE SCALE GENOMIC DNA]</scope>
    <source>
        <strain evidence="13 14">FBKL4.011</strain>
    </source>
</reference>
<keyword evidence="5" id="KW-0827">Tyrosine biosynthesis</keyword>
<dbReference type="InterPro" id="IPR046826">
    <property type="entry name" value="PDH_N"/>
</dbReference>
<keyword evidence="8" id="KW-0520">NAD</keyword>
<dbReference type="FunFam" id="3.40.50.720:FF:000208">
    <property type="entry name" value="Prephenate dehydrogenase"/>
    <property type="match status" value="1"/>
</dbReference>
<dbReference type="Gene3D" id="1.10.3660.10">
    <property type="entry name" value="6-phosphogluconate dehydrogenase C-terminal like domain"/>
    <property type="match status" value="1"/>
</dbReference>
<dbReference type="EMBL" id="QJKK01000008">
    <property type="protein sequence ID" value="RAL22615.1"/>
    <property type="molecule type" value="Genomic_DNA"/>
</dbReference>
<feature type="domain" description="ACT" evidence="12">
    <location>
        <begin position="297"/>
        <end position="378"/>
    </location>
</feature>
<proteinExistence type="inferred from homology"/>
<comment type="pathway">
    <text evidence="1">Amino-acid biosynthesis; L-tyrosine biosynthesis; (4-hydroxyphenyl)pyruvate from prephenate (NAD(+) route): step 1/1.</text>
</comment>
<dbReference type="InterPro" id="IPR008927">
    <property type="entry name" value="6-PGluconate_DH-like_C_sf"/>
</dbReference>
<keyword evidence="9" id="KW-0057">Aromatic amino acid biosynthesis</keyword>
<name>A0A364K2G9_9BACL</name>
<dbReference type="Proteomes" id="UP000251213">
    <property type="component" value="Unassembled WGS sequence"/>
</dbReference>
<dbReference type="GO" id="GO:0006571">
    <property type="term" value="P:tyrosine biosynthetic process"/>
    <property type="evidence" value="ECO:0007669"/>
    <property type="project" value="UniProtKB-UniPathway"/>
</dbReference>
<sequence>MRECVAILGIGLIGGSLALCLKERTDCKVVGFDLYEEDLLFAKAGGAIDEGYTELLPAVKEADYIIIALPVEKIKQAISSLTQLSLKSNVIVTDVGSTKAEIVDIGRELNRQGITFIGGHPMAGSHRSGFKAAHSLLFENAFYILTPQTSTTPEAVEKLKRLIQEATQAQIVLMDADEHDRVVGAISHLPHIIASGLVYQIGKYNENNGWFHQLAAGGFRDITRIASSHPIMWRDVLLSNGPKLVQLIDDWIEQMEEFRVAMLNRDAKKIEHLFDRARRLRDQLPDRKKGMIARLYQCYLDIPDRPGIIAKIASYLAEDEINISNIGVLENREDAPGLLQLTFRQEEDYRRAVQCLRQRGYIVFTDEEKEEKELLSVR</sequence>
<evidence type="ECO:0000256" key="4">
    <source>
        <dbReference type="ARBA" id="ARBA00016891"/>
    </source>
</evidence>
<dbReference type="InterPro" id="IPR046825">
    <property type="entry name" value="PDH_C"/>
</dbReference>
<evidence type="ECO:0000256" key="2">
    <source>
        <dbReference type="ARBA" id="ARBA00007964"/>
    </source>
</evidence>
<dbReference type="PANTHER" id="PTHR21363">
    <property type="entry name" value="PREPHENATE DEHYDROGENASE"/>
    <property type="match status" value="1"/>
</dbReference>
<dbReference type="InterPro" id="IPR045865">
    <property type="entry name" value="ACT-like_dom_sf"/>
</dbReference>
<dbReference type="SUPFAM" id="SSF51735">
    <property type="entry name" value="NAD(P)-binding Rossmann-fold domains"/>
    <property type="match status" value="1"/>
</dbReference>
<dbReference type="GO" id="GO:0008977">
    <property type="term" value="F:prephenate dehydrogenase (NAD+) activity"/>
    <property type="evidence" value="ECO:0007669"/>
    <property type="project" value="UniProtKB-EC"/>
</dbReference>
<dbReference type="UniPathway" id="UPA00122">
    <property type="reaction ID" value="UER00961"/>
</dbReference>
<keyword evidence="6" id="KW-0028">Amino-acid biosynthesis</keyword>
<evidence type="ECO:0000256" key="5">
    <source>
        <dbReference type="ARBA" id="ARBA00022498"/>
    </source>
</evidence>
<dbReference type="PROSITE" id="PS51671">
    <property type="entry name" value="ACT"/>
    <property type="match status" value="1"/>
</dbReference>
<evidence type="ECO:0000256" key="8">
    <source>
        <dbReference type="ARBA" id="ARBA00023027"/>
    </source>
</evidence>
<keyword evidence="14" id="KW-1185">Reference proteome</keyword>
<evidence type="ECO:0000256" key="6">
    <source>
        <dbReference type="ARBA" id="ARBA00022605"/>
    </source>
</evidence>
<evidence type="ECO:0000256" key="7">
    <source>
        <dbReference type="ARBA" id="ARBA00023002"/>
    </source>
</evidence>
<evidence type="ECO:0000256" key="9">
    <source>
        <dbReference type="ARBA" id="ARBA00023141"/>
    </source>
</evidence>
<dbReference type="NCBIfam" id="NF005107">
    <property type="entry name" value="PRK06545.1-5"/>
    <property type="match status" value="1"/>
</dbReference>
<dbReference type="InterPro" id="IPR002912">
    <property type="entry name" value="ACT_dom"/>
</dbReference>
<comment type="catalytic activity">
    <reaction evidence="10">
        <text>prephenate + NAD(+) = 3-(4-hydroxyphenyl)pyruvate + CO2 + NADH</text>
        <dbReference type="Rhea" id="RHEA:13869"/>
        <dbReference type="ChEBI" id="CHEBI:16526"/>
        <dbReference type="ChEBI" id="CHEBI:29934"/>
        <dbReference type="ChEBI" id="CHEBI:36242"/>
        <dbReference type="ChEBI" id="CHEBI:57540"/>
        <dbReference type="ChEBI" id="CHEBI:57945"/>
        <dbReference type="EC" id="1.3.1.12"/>
    </reaction>
</comment>
<dbReference type="SUPFAM" id="SSF48179">
    <property type="entry name" value="6-phosphogluconate dehydrogenase C-terminal domain-like"/>
    <property type="match status" value="1"/>
</dbReference>
<dbReference type="SUPFAM" id="SSF55021">
    <property type="entry name" value="ACT-like"/>
    <property type="match status" value="1"/>
</dbReference>
<evidence type="ECO:0000259" key="11">
    <source>
        <dbReference type="PROSITE" id="PS51176"/>
    </source>
</evidence>
<dbReference type="PROSITE" id="PS51176">
    <property type="entry name" value="PDH_ADH"/>
    <property type="match status" value="1"/>
</dbReference>
<dbReference type="AlphaFoldDB" id="A0A364K2G9"/>
<dbReference type="PANTHER" id="PTHR21363:SF0">
    <property type="entry name" value="PREPHENATE DEHYDROGENASE [NADP(+)]"/>
    <property type="match status" value="1"/>
</dbReference>
<dbReference type="RefSeq" id="WP_113659618.1">
    <property type="nucleotide sequence ID" value="NZ_KZ845670.1"/>
</dbReference>
<protein>
    <recommendedName>
        <fullName evidence="4">Prephenate dehydrogenase</fullName>
        <ecNumber evidence="3">1.3.1.12</ecNumber>
    </recommendedName>
</protein>
<comment type="similarity">
    <text evidence="2">Belongs to the prephenate/arogenate dehydrogenase family.</text>
</comment>
<dbReference type="Pfam" id="PF20463">
    <property type="entry name" value="PDH_C"/>
    <property type="match status" value="1"/>
</dbReference>
<evidence type="ECO:0000256" key="10">
    <source>
        <dbReference type="ARBA" id="ARBA00049260"/>
    </source>
</evidence>
<dbReference type="Gene3D" id="3.30.70.260">
    <property type="match status" value="1"/>
</dbReference>
<comment type="caution">
    <text evidence="13">The sequence shown here is derived from an EMBL/GenBank/DDBJ whole genome shotgun (WGS) entry which is preliminary data.</text>
</comment>
<dbReference type="OrthoDB" id="9802008at2"/>
<feature type="domain" description="Prephenate/arogenate dehydrogenase" evidence="11">
    <location>
        <begin position="3"/>
        <end position="292"/>
    </location>
</feature>
<evidence type="ECO:0000313" key="14">
    <source>
        <dbReference type="Proteomes" id="UP000251213"/>
    </source>
</evidence>
<dbReference type="Gene3D" id="3.40.50.720">
    <property type="entry name" value="NAD(P)-binding Rossmann-like Domain"/>
    <property type="match status" value="1"/>
</dbReference>
<accession>A0A364K2G9</accession>
<dbReference type="GO" id="GO:0004665">
    <property type="term" value="F:prephenate dehydrogenase (NADP+) activity"/>
    <property type="evidence" value="ECO:0007669"/>
    <property type="project" value="InterPro"/>
</dbReference>
<dbReference type="EC" id="1.3.1.12" evidence="3"/>
<dbReference type="Pfam" id="PF02153">
    <property type="entry name" value="PDH_N"/>
    <property type="match status" value="1"/>
</dbReference>
<dbReference type="InterPro" id="IPR050812">
    <property type="entry name" value="Preph/Arog_dehydrog"/>
</dbReference>
<dbReference type="InterPro" id="IPR036291">
    <property type="entry name" value="NAD(P)-bd_dom_sf"/>
</dbReference>
<evidence type="ECO:0000313" key="13">
    <source>
        <dbReference type="EMBL" id="RAL22615.1"/>
    </source>
</evidence>
<evidence type="ECO:0000259" key="12">
    <source>
        <dbReference type="PROSITE" id="PS51671"/>
    </source>
</evidence>
<dbReference type="FunFam" id="1.10.3660.10:FF:000003">
    <property type="entry name" value="Prephenate dehydrogenase"/>
    <property type="match status" value="1"/>
</dbReference>
<evidence type="ECO:0000256" key="3">
    <source>
        <dbReference type="ARBA" id="ARBA00012068"/>
    </source>
</evidence>
<reference evidence="13 14" key="1">
    <citation type="submission" date="2018-06" db="EMBL/GenBank/DDBJ databases">
        <title>Thermoflavimicrobium daqus sp. nov., a thermophilic microbe isolated from Moutai-flavour Daqu.</title>
        <authorList>
            <person name="Wang X."/>
            <person name="Zhou H."/>
        </authorList>
    </citation>
    <scope>NUCLEOTIDE SEQUENCE [LARGE SCALE GENOMIC DNA]</scope>
    <source>
        <strain evidence="13 14">FBKL4.011</strain>
    </source>
</reference>
<gene>
    <name evidence="13" type="ORF">DL897_13160</name>
</gene>
<evidence type="ECO:0000256" key="1">
    <source>
        <dbReference type="ARBA" id="ARBA00005067"/>
    </source>
</evidence>
<dbReference type="GO" id="GO:0070403">
    <property type="term" value="F:NAD+ binding"/>
    <property type="evidence" value="ECO:0007669"/>
    <property type="project" value="InterPro"/>
</dbReference>